<feature type="transmembrane region" description="Helical" evidence="10">
    <location>
        <begin position="659"/>
        <end position="678"/>
    </location>
</feature>
<feature type="region of interest" description="Disordered" evidence="9">
    <location>
        <begin position="124"/>
        <end position="160"/>
    </location>
</feature>
<keyword evidence="3" id="KW-0633">Potassium transport</keyword>
<dbReference type="GeneID" id="19303235"/>
<feature type="transmembrane region" description="Helical" evidence="10">
    <location>
        <begin position="68"/>
        <end position="86"/>
    </location>
</feature>
<dbReference type="InterPro" id="IPR051143">
    <property type="entry name" value="TrkH_K-transport"/>
</dbReference>
<evidence type="ECO:0000256" key="8">
    <source>
        <dbReference type="ARBA" id="ARBA00023136"/>
    </source>
</evidence>
<dbReference type="GO" id="GO:0030007">
    <property type="term" value="P:intracellular potassium ion homeostasis"/>
    <property type="evidence" value="ECO:0007669"/>
    <property type="project" value="TreeGrafter"/>
</dbReference>
<feature type="transmembrane region" description="Helical" evidence="10">
    <location>
        <begin position="364"/>
        <end position="388"/>
    </location>
</feature>
<dbReference type="AlphaFoldDB" id="S7RZ88"/>
<sequence length="755" mass="83954">MDVSWNYFRLHLVFFTVHPVLWSAVLYAANGRYPVSYLDSFFLCFSAQTVTGLTTVNLSSLTAFQQAILYWLMVSGSYTTTSWVMVMARRYYFVQKCAHVIKKDPSRLNKRFERLRSKTMDVWRSTTNAPGVSEKSPDRGNGVTTAVHSPPASGPVSEQDLTTQVHHEAEPSYTNTLVGVPLERTQSPSSIGSFQPTTVAFAEADGPRRQVLRTATGLTNRSARRPPRLQTHAPTILAPKSPTESTHERGFGGFAGPLTLTGKLAARVAPGVVRALERKLTLPAHGAVLTPASQSTLVGAGDEERKRAESRDWLDDVGALHAKTVSYLKKGALWVGRNSFFDAEHLSDEQLEEIGGVEYRAIKFLSWLVPAYFIGTQLCTFIIYTAYLESVHTYDSVFAALFRPVPKAWFSAFQALSAYTGAGMTLVDQGMVPFVSSYTMIISLGMLIMAGNMLMPVFLRLIVWIIFRMLPEGSSTREPVQFLLDHPRRCYLYLFPSHQTWFLVAVFMFLTAIEWAGFELFDVGLPVVDNIPRGPRVLAGLFQSLGVRASGFSIVSIGSLAPATTLLYIVMMYISAYPIAMSIRSTNVYEERSLGVFQATAEDEAEEPKGEIFSKYLGWHVRRQLAYDLWWLAAAVLLICIVERGNIMNPENDTWFNQFSILFEIVSAYATVGLSMGIPTQNYSFSGALKPLSKLVICAVMLRGRHRDLPVAVDRAVLLPQEFSRVSTAGRNHIIPENEDFTVLSPVDEPHHTAA</sequence>
<dbReference type="GO" id="GO:1990573">
    <property type="term" value="P:potassium ion import across plasma membrane"/>
    <property type="evidence" value="ECO:0007669"/>
    <property type="project" value="TreeGrafter"/>
</dbReference>
<name>S7RZ88_GLOTA</name>
<keyword evidence="12" id="KW-1185">Reference proteome</keyword>
<dbReference type="OrthoDB" id="9999863at2759"/>
<dbReference type="Proteomes" id="UP000030669">
    <property type="component" value="Unassembled WGS sequence"/>
</dbReference>
<evidence type="ECO:0000256" key="4">
    <source>
        <dbReference type="ARBA" id="ARBA00022692"/>
    </source>
</evidence>
<dbReference type="OMA" id="PHIITMR"/>
<accession>S7RZ88</accession>
<dbReference type="RefSeq" id="XP_007860752.1">
    <property type="nucleotide sequence ID" value="XM_007862561.1"/>
</dbReference>
<protein>
    <submittedName>
        <fullName evidence="11">TrkH-domain-containing protein</fullName>
    </submittedName>
</protein>
<dbReference type="STRING" id="670483.S7RZ88"/>
<evidence type="ECO:0000313" key="12">
    <source>
        <dbReference type="Proteomes" id="UP000030669"/>
    </source>
</evidence>
<keyword evidence="6 10" id="KW-1133">Transmembrane helix</keyword>
<dbReference type="PANTHER" id="PTHR31064">
    <property type="entry name" value="POTASSIUM TRANSPORT PROTEIN DDB_G0292412-RELATED"/>
    <property type="match status" value="1"/>
</dbReference>
<evidence type="ECO:0000256" key="9">
    <source>
        <dbReference type="SAM" id="MobiDB-lite"/>
    </source>
</evidence>
<organism evidence="11 12">
    <name type="scientific">Gloeophyllum trabeum (strain ATCC 11539 / FP-39264 / Madison 617)</name>
    <name type="common">Brown rot fungus</name>
    <dbReference type="NCBI Taxonomy" id="670483"/>
    <lineage>
        <taxon>Eukaryota</taxon>
        <taxon>Fungi</taxon>
        <taxon>Dikarya</taxon>
        <taxon>Basidiomycota</taxon>
        <taxon>Agaricomycotina</taxon>
        <taxon>Agaricomycetes</taxon>
        <taxon>Gloeophyllales</taxon>
        <taxon>Gloeophyllaceae</taxon>
        <taxon>Gloeophyllum</taxon>
    </lineage>
</organism>
<evidence type="ECO:0000256" key="2">
    <source>
        <dbReference type="ARBA" id="ARBA00022448"/>
    </source>
</evidence>
<evidence type="ECO:0000256" key="6">
    <source>
        <dbReference type="ARBA" id="ARBA00022989"/>
    </source>
</evidence>
<keyword evidence="7" id="KW-0406">Ion transport</keyword>
<keyword evidence="8 10" id="KW-0472">Membrane</keyword>
<dbReference type="eggNOG" id="KOG1341">
    <property type="taxonomic scope" value="Eukaryota"/>
</dbReference>
<evidence type="ECO:0000256" key="10">
    <source>
        <dbReference type="SAM" id="Phobius"/>
    </source>
</evidence>
<evidence type="ECO:0000313" key="11">
    <source>
        <dbReference type="EMBL" id="EPQ60310.1"/>
    </source>
</evidence>
<dbReference type="InterPro" id="IPR003445">
    <property type="entry name" value="Cat_transpt"/>
</dbReference>
<evidence type="ECO:0000256" key="3">
    <source>
        <dbReference type="ARBA" id="ARBA00022538"/>
    </source>
</evidence>
<keyword evidence="4 10" id="KW-0812">Transmembrane</keyword>
<evidence type="ECO:0000256" key="1">
    <source>
        <dbReference type="ARBA" id="ARBA00004141"/>
    </source>
</evidence>
<dbReference type="InterPro" id="IPR004773">
    <property type="entry name" value="K/Na_transp_Trk1/HKT1"/>
</dbReference>
<comment type="subcellular location">
    <subcellularLocation>
        <location evidence="1">Membrane</location>
        <topology evidence="1">Multi-pass membrane protein</topology>
    </subcellularLocation>
</comment>
<keyword evidence="2" id="KW-0813">Transport</keyword>
<evidence type="ECO:0000256" key="5">
    <source>
        <dbReference type="ARBA" id="ARBA00022958"/>
    </source>
</evidence>
<dbReference type="EMBL" id="KB469296">
    <property type="protein sequence ID" value="EPQ60310.1"/>
    <property type="molecule type" value="Genomic_DNA"/>
</dbReference>
<dbReference type="Pfam" id="PF02386">
    <property type="entry name" value="TrkH"/>
    <property type="match status" value="1"/>
</dbReference>
<dbReference type="PANTHER" id="PTHR31064:SF30">
    <property type="entry name" value="HIGH-AFFINITY POTASSIUM TRANSPORT PROTEIN-RELATED"/>
    <property type="match status" value="1"/>
</dbReference>
<dbReference type="NCBIfam" id="TIGR00934">
    <property type="entry name" value="2a38euk"/>
    <property type="match status" value="1"/>
</dbReference>
<dbReference type="KEGG" id="gtr:GLOTRDRAFT_135024"/>
<dbReference type="HOGENOM" id="CLU_005947_3_0_1"/>
<keyword evidence="5" id="KW-0630">Potassium</keyword>
<proteinExistence type="predicted"/>
<feature type="transmembrane region" description="Helical" evidence="10">
    <location>
        <begin position="501"/>
        <end position="525"/>
    </location>
</feature>
<reference evidence="11 12" key="1">
    <citation type="journal article" date="2012" name="Science">
        <title>The Paleozoic origin of enzymatic lignin decomposition reconstructed from 31 fungal genomes.</title>
        <authorList>
            <person name="Floudas D."/>
            <person name="Binder M."/>
            <person name="Riley R."/>
            <person name="Barry K."/>
            <person name="Blanchette R.A."/>
            <person name="Henrissat B."/>
            <person name="Martinez A.T."/>
            <person name="Otillar R."/>
            <person name="Spatafora J.W."/>
            <person name="Yadav J.S."/>
            <person name="Aerts A."/>
            <person name="Benoit I."/>
            <person name="Boyd A."/>
            <person name="Carlson A."/>
            <person name="Copeland A."/>
            <person name="Coutinho P.M."/>
            <person name="de Vries R.P."/>
            <person name="Ferreira P."/>
            <person name="Findley K."/>
            <person name="Foster B."/>
            <person name="Gaskell J."/>
            <person name="Glotzer D."/>
            <person name="Gorecki P."/>
            <person name="Heitman J."/>
            <person name="Hesse C."/>
            <person name="Hori C."/>
            <person name="Igarashi K."/>
            <person name="Jurgens J.A."/>
            <person name="Kallen N."/>
            <person name="Kersten P."/>
            <person name="Kohler A."/>
            <person name="Kuees U."/>
            <person name="Kumar T.K.A."/>
            <person name="Kuo A."/>
            <person name="LaButti K."/>
            <person name="Larrondo L.F."/>
            <person name="Lindquist E."/>
            <person name="Ling A."/>
            <person name="Lombard V."/>
            <person name="Lucas S."/>
            <person name="Lundell T."/>
            <person name="Martin R."/>
            <person name="McLaughlin D.J."/>
            <person name="Morgenstern I."/>
            <person name="Morin E."/>
            <person name="Murat C."/>
            <person name="Nagy L.G."/>
            <person name="Nolan M."/>
            <person name="Ohm R.A."/>
            <person name="Patyshakuliyeva A."/>
            <person name="Rokas A."/>
            <person name="Ruiz-Duenas F.J."/>
            <person name="Sabat G."/>
            <person name="Salamov A."/>
            <person name="Samejima M."/>
            <person name="Schmutz J."/>
            <person name="Slot J.C."/>
            <person name="St John F."/>
            <person name="Stenlid J."/>
            <person name="Sun H."/>
            <person name="Sun S."/>
            <person name="Syed K."/>
            <person name="Tsang A."/>
            <person name="Wiebenga A."/>
            <person name="Young D."/>
            <person name="Pisabarro A."/>
            <person name="Eastwood D.C."/>
            <person name="Martin F."/>
            <person name="Cullen D."/>
            <person name="Grigoriev I.V."/>
            <person name="Hibbett D.S."/>
        </authorList>
    </citation>
    <scope>NUCLEOTIDE SEQUENCE [LARGE SCALE GENOMIC DNA]</scope>
    <source>
        <strain evidence="11 12">ATCC 11539</strain>
    </source>
</reference>
<gene>
    <name evidence="11" type="ORF">GLOTRDRAFT_135024</name>
</gene>
<dbReference type="GO" id="GO:0140107">
    <property type="term" value="F:high-affinity potassium ion transmembrane transporter activity"/>
    <property type="evidence" value="ECO:0007669"/>
    <property type="project" value="TreeGrafter"/>
</dbReference>
<feature type="transmembrane region" description="Helical" evidence="10">
    <location>
        <begin position="629"/>
        <end position="647"/>
    </location>
</feature>
<feature type="transmembrane region" description="Helical" evidence="10">
    <location>
        <begin position="12"/>
        <end position="29"/>
    </location>
</feature>
<dbReference type="GO" id="GO:0005886">
    <property type="term" value="C:plasma membrane"/>
    <property type="evidence" value="ECO:0007669"/>
    <property type="project" value="TreeGrafter"/>
</dbReference>
<evidence type="ECO:0000256" key="7">
    <source>
        <dbReference type="ARBA" id="ARBA00023065"/>
    </source>
</evidence>
<feature type="transmembrane region" description="Helical" evidence="10">
    <location>
        <begin position="439"/>
        <end position="467"/>
    </location>
</feature>